<protein>
    <submittedName>
        <fullName evidence="5">Magnesium transporter NIPA6</fullName>
    </submittedName>
</protein>
<feature type="non-terminal residue" evidence="5">
    <location>
        <position position="127"/>
    </location>
</feature>
<evidence type="ECO:0000256" key="2">
    <source>
        <dbReference type="ARBA" id="ARBA00022692"/>
    </source>
</evidence>
<dbReference type="GO" id="GO:0016020">
    <property type="term" value="C:membrane"/>
    <property type="evidence" value="ECO:0007669"/>
    <property type="project" value="UniProtKB-SubCell"/>
</dbReference>
<dbReference type="GO" id="GO:0005769">
    <property type="term" value="C:early endosome"/>
    <property type="evidence" value="ECO:0007669"/>
    <property type="project" value="UniProtKB-SubCell"/>
</dbReference>
<name>A0A371EDP1_MUCPR</name>
<dbReference type="EMBL" id="QJKJ01014531">
    <property type="protein sequence ID" value="RDX64148.1"/>
    <property type="molecule type" value="Genomic_DNA"/>
</dbReference>
<gene>
    <name evidence="5" type="ORF">CR513_57328</name>
</gene>
<accession>A0A371EDP1</accession>
<keyword evidence="3" id="KW-1133">Transmembrane helix</keyword>
<evidence type="ECO:0000256" key="4">
    <source>
        <dbReference type="ARBA" id="ARBA00023136"/>
    </source>
</evidence>
<dbReference type="GO" id="GO:0015095">
    <property type="term" value="F:magnesium ion transmembrane transporter activity"/>
    <property type="evidence" value="ECO:0007669"/>
    <property type="project" value="InterPro"/>
</dbReference>
<keyword evidence="6" id="KW-1185">Reference proteome</keyword>
<evidence type="ECO:0000256" key="1">
    <source>
        <dbReference type="ARBA" id="ARBA00004651"/>
    </source>
</evidence>
<reference evidence="5" key="1">
    <citation type="submission" date="2018-05" db="EMBL/GenBank/DDBJ databases">
        <title>Draft genome of Mucuna pruriens seed.</title>
        <authorList>
            <person name="Nnadi N.E."/>
            <person name="Vos R."/>
            <person name="Hasami M.H."/>
            <person name="Devisetty U.K."/>
            <person name="Aguiy J.C."/>
        </authorList>
    </citation>
    <scope>NUCLEOTIDE SEQUENCE [LARGE SCALE GENOMIC DNA]</scope>
    <source>
        <strain evidence="5">JCA_2017</strain>
    </source>
</reference>
<comment type="caution">
    <text evidence="5">The sequence shown here is derived from an EMBL/GenBank/DDBJ whole genome shotgun (WGS) entry which is preliminary data.</text>
</comment>
<sequence>YLNKVDNITLLVEGATSKDGVLGFVSCIVGSVNLDSVQEVWDLATQPVSIVLALILHIEPRYGQTNIWLTYGNFLYVVNFHIDVATLELTVVSIKAIGIAIELTLDGISQIAYPHTWFFLTMATMYH</sequence>
<organism evidence="5 6">
    <name type="scientific">Mucuna pruriens</name>
    <name type="common">Velvet bean</name>
    <name type="synonym">Dolichos pruriens</name>
    <dbReference type="NCBI Taxonomy" id="157652"/>
    <lineage>
        <taxon>Eukaryota</taxon>
        <taxon>Viridiplantae</taxon>
        <taxon>Streptophyta</taxon>
        <taxon>Embryophyta</taxon>
        <taxon>Tracheophyta</taxon>
        <taxon>Spermatophyta</taxon>
        <taxon>Magnoliopsida</taxon>
        <taxon>eudicotyledons</taxon>
        <taxon>Gunneridae</taxon>
        <taxon>Pentapetalae</taxon>
        <taxon>rosids</taxon>
        <taxon>fabids</taxon>
        <taxon>Fabales</taxon>
        <taxon>Fabaceae</taxon>
        <taxon>Papilionoideae</taxon>
        <taxon>50 kb inversion clade</taxon>
        <taxon>NPAAA clade</taxon>
        <taxon>indigoferoid/millettioid clade</taxon>
        <taxon>Phaseoleae</taxon>
        <taxon>Mucuna</taxon>
    </lineage>
</organism>
<evidence type="ECO:0000313" key="6">
    <source>
        <dbReference type="Proteomes" id="UP000257109"/>
    </source>
</evidence>
<feature type="non-terminal residue" evidence="5">
    <location>
        <position position="1"/>
    </location>
</feature>
<dbReference type="InterPro" id="IPR008521">
    <property type="entry name" value="Mg_trans_NIPA"/>
</dbReference>
<keyword evidence="2" id="KW-0812">Transmembrane</keyword>
<evidence type="ECO:0000256" key="3">
    <source>
        <dbReference type="ARBA" id="ARBA00022989"/>
    </source>
</evidence>
<dbReference type="AlphaFoldDB" id="A0A371EDP1"/>
<dbReference type="Proteomes" id="UP000257109">
    <property type="component" value="Unassembled WGS sequence"/>
</dbReference>
<dbReference type="OrthoDB" id="6428174at2759"/>
<dbReference type="Pfam" id="PF05653">
    <property type="entry name" value="Mg_trans_NIPA"/>
    <property type="match status" value="1"/>
</dbReference>
<evidence type="ECO:0000313" key="5">
    <source>
        <dbReference type="EMBL" id="RDX64148.1"/>
    </source>
</evidence>
<keyword evidence="4" id="KW-0472">Membrane</keyword>
<proteinExistence type="predicted"/>
<comment type="subcellular location">
    <subcellularLocation>
        <location evidence="1">Cell membrane</location>
        <topology evidence="1">Multi-pass membrane protein</topology>
    </subcellularLocation>
</comment>